<organism evidence="3 4">
    <name type="scientific">Ulvibacterium marinum</name>
    <dbReference type="NCBI Taxonomy" id="2419782"/>
    <lineage>
        <taxon>Bacteria</taxon>
        <taxon>Pseudomonadati</taxon>
        <taxon>Bacteroidota</taxon>
        <taxon>Flavobacteriia</taxon>
        <taxon>Flavobacteriales</taxon>
        <taxon>Flavobacteriaceae</taxon>
        <taxon>Ulvibacterium</taxon>
    </lineage>
</organism>
<evidence type="ECO:0000256" key="2">
    <source>
        <dbReference type="ARBA" id="ARBA00023002"/>
    </source>
</evidence>
<dbReference type="GO" id="GO:0016491">
    <property type="term" value="F:oxidoreductase activity"/>
    <property type="evidence" value="ECO:0007669"/>
    <property type="project" value="UniProtKB-KW"/>
</dbReference>
<dbReference type="PANTHER" id="PTHR43639">
    <property type="entry name" value="OXIDOREDUCTASE, SHORT-CHAIN DEHYDROGENASE/REDUCTASE FAMILY (AFU_ORTHOLOGUE AFUA_5G02870)"/>
    <property type="match status" value="1"/>
</dbReference>
<dbReference type="PRINTS" id="PR00080">
    <property type="entry name" value="SDRFAMILY"/>
</dbReference>
<comment type="caution">
    <text evidence="3">The sequence shown here is derived from an EMBL/GenBank/DDBJ whole genome shotgun (WGS) entry which is preliminary data.</text>
</comment>
<reference evidence="3 4" key="1">
    <citation type="submission" date="2018-10" db="EMBL/GenBank/DDBJ databases">
        <title>Ulvibacterium marinum gen. nov., sp. nov., a novel marine bacterium of the family Flavobacteriaceae, isolated from a culture of the green alga Ulva prolifera.</title>
        <authorList>
            <person name="Zhang Z."/>
        </authorList>
    </citation>
    <scope>NUCLEOTIDE SEQUENCE [LARGE SCALE GENOMIC DNA]</scope>
    <source>
        <strain evidence="3 4">CCMM003</strain>
    </source>
</reference>
<dbReference type="SUPFAM" id="SSF51735">
    <property type="entry name" value="NAD(P)-binding Rossmann-fold domains"/>
    <property type="match status" value="1"/>
</dbReference>
<dbReference type="OrthoDB" id="9794387at2"/>
<proteinExistence type="inferred from homology"/>
<dbReference type="PRINTS" id="PR00081">
    <property type="entry name" value="GDHRDH"/>
</dbReference>
<dbReference type="RefSeq" id="WP_120711916.1">
    <property type="nucleotide sequence ID" value="NZ_RBCJ01000002.1"/>
</dbReference>
<comment type="similarity">
    <text evidence="1">Belongs to the short-chain dehydrogenases/reductases (SDR) family.</text>
</comment>
<protein>
    <submittedName>
        <fullName evidence="3">3-ketoacyl-ACP reductase</fullName>
    </submittedName>
</protein>
<dbReference type="EMBL" id="RBCJ01000002">
    <property type="protein sequence ID" value="RKN81762.1"/>
    <property type="molecule type" value="Genomic_DNA"/>
</dbReference>
<dbReference type="FunFam" id="3.40.50.720:FF:000084">
    <property type="entry name" value="Short-chain dehydrogenase reductase"/>
    <property type="match status" value="1"/>
</dbReference>
<evidence type="ECO:0000313" key="3">
    <source>
        <dbReference type="EMBL" id="RKN81762.1"/>
    </source>
</evidence>
<keyword evidence="4" id="KW-1185">Reference proteome</keyword>
<dbReference type="InterPro" id="IPR036291">
    <property type="entry name" value="NAD(P)-bd_dom_sf"/>
</dbReference>
<evidence type="ECO:0000313" key="4">
    <source>
        <dbReference type="Proteomes" id="UP000276603"/>
    </source>
</evidence>
<keyword evidence="2" id="KW-0560">Oxidoreductase</keyword>
<dbReference type="AlphaFoldDB" id="A0A3B0C732"/>
<dbReference type="Pfam" id="PF13561">
    <property type="entry name" value="adh_short_C2"/>
    <property type="match status" value="1"/>
</dbReference>
<dbReference type="NCBIfam" id="NF009386">
    <property type="entry name" value="PRK12745.1"/>
    <property type="match status" value="1"/>
</dbReference>
<evidence type="ECO:0000256" key="1">
    <source>
        <dbReference type="ARBA" id="ARBA00006484"/>
    </source>
</evidence>
<sequence length="257" mass="27757">MTKNVLITGGSRGIGLGIARALAKGGCNLAINGVREAKNVALALKELQGLGAKKVIYCQGNIAVPKEREKIVTEVLEAFGQLHVLVNNAGVGPLKRLDVLETTEESYDRVMDINLKGPFFLTQKVADHMIQYKEKNTENVPCIINISSISATTASISRGEYCLSKAGLSMMTQLFATKLGEYGIPVYEVRPGVIETDMTAKVLQKYQEMINKGLMLQSRIGSPEDVGQAVLALVEGKFPYSTGQVIMVDGGLTIPRL</sequence>
<dbReference type="PANTHER" id="PTHR43639:SF1">
    <property type="entry name" value="SHORT-CHAIN DEHYDROGENASE_REDUCTASE FAMILY PROTEIN"/>
    <property type="match status" value="1"/>
</dbReference>
<dbReference type="Proteomes" id="UP000276603">
    <property type="component" value="Unassembled WGS sequence"/>
</dbReference>
<name>A0A3B0C732_9FLAO</name>
<dbReference type="InterPro" id="IPR002347">
    <property type="entry name" value="SDR_fam"/>
</dbReference>
<accession>A0A3B0C732</accession>
<gene>
    <name evidence="3" type="ORF">D7Z94_12790</name>
</gene>
<dbReference type="Gene3D" id="3.40.50.720">
    <property type="entry name" value="NAD(P)-binding Rossmann-like Domain"/>
    <property type="match status" value="1"/>
</dbReference>